<dbReference type="AlphaFoldDB" id="A0A2A9F9R7"/>
<evidence type="ECO:0000313" key="2">
    <source>
        <dbReference type="Proteomes" id="UP000243542"/>
    </source>
</evidence>
<proteinExistence type="predicted"/>
<gene>
    <name evidence="1" type="ORF">ATK36_2970</name>
</gene>
<comment type="caution">
    <text evidence="1">The sequence shown here is derived from an EMBL/GenBank/DDBJ whole genome shotgun (WGS) entry which is preliminary data.</text>
</comment>
<dbReference type="InterPro" id="IPR029069">
    <property type="entry name" value="HotDog_dom_sf"/>
</dbReference>
<dbReference type="SUPFAM" id="SSF54637">
    <property type="entry name" value="Thioesterase/thiol ester dehydrase-isomerase"/>
    <property type="match status" value="1"/>
</dbReference>
<name>A0A2A9F9R7_9PSEU</name>
<dbReference type="EMBL" id="PDJK01000002">
    <property type="protein sequence ID" value="PFG47908.1"/>
    <property type="molecule type" value="Genomic_DNA"/>
</dbReference>
<sequence>MKHSPTTAGLSSAVNLAATTGNGAREAQAARSYGLRTRPDGLVELEFSHTVTMGETSSVGFVYFSKLIDWQGQYRELFGIERIRNYMETLGGDTTMVTHSCSCQYFNEIWFADRVLVRITVPWVRMQFAQGVFEYYRATETGEVLAAKGEQVWMSARRQGNVFSPGPWPQEFLDATRELGADTSRALVA</sequence>
<organism evidence="1 2">
    <name type="scientific">Amycolatopsis sulphurea</name>
    <dbReference type="NCBI Taxonomy" id="76022"/>
    <lineage>
        <taxon>Bacteria</taxon>
        <taxon>Bacillati</taxon>
        <taxon>Actinomycetota</taxon>
        <taxon>Actinomycetes</taxon>
        <taxon>Pseudonocardiales</taxon>
        <taxon>Pseudonocardiaceae</taxon>
        <taxon>Amycolatopsis</taxon>
    </lineage>
</organism>
<dbReference type="Gene3D" id="3.10.129.10">
    <property type="entry name" value="Hotdog Thioesterase"/>
    <property type="match status" value="1"/>
</dbReference>
<accession>A0A2A9F9R7</accession>
<protein>
    <submittedName>
        <fullName evidence="1">Acyl-CoA thioesterase FadM</fullName>
    </submittedName>
</protein>
<dbReference type="RefSeq" id="WP_098511926.1">
    <property type="nucleotide sequence ID" value="NZ_PDJK01000002.1"/>
</dbReference>
<evidence type="ECO:0000313" key="1">
    <source>
        <dbReference type="EMBL" id="PFG47908.1"/>
    </source>
</evidence>
<keyword evidence="2" id="KW-1185">Reference proteome</keyword>
<reference evidence="1 2" key="1">
    <citation type="submission" date="2017-10" db="EMBL/GenBank/DDBJ databases">
        <title>Sequencing the genomes of 1000 actinobacteria strains.</title>
        <authorList>
            <person name="Klenk H.-P."/>
        </authorList>
    </citation>
    <scope>NUCLEOTIDE SEQUENCE [LARGE SCALE GENOMIC DNA]</scope>
    <source>
        <strain evidence="1 2">DSM 46092</strain>
    </source>
</reference>
<dbReference type="Proteomes" id="UP000243542">
    <property type="component" value="Unassembled WGS sequence"/>
</dbReference>